<sequence length="202" mass="22819">MAALPTTAALPIAAAYLRPRCTTTQIKSYFLSPLHRQKQPPSALLSTAALPIVAACLRPRLTHAAAPHYTTIASSLCRPVKIVIREIFCHVLPMESSNKEKEVVGNYNDAIGDDIPTFVHRIDDDFEFKLGMIFNSEDEVFITYNTYAMNKGFGVRRGQKYIHGKSQELRQCTFLCSCQGYEPYVPPHEERKSRVDRNSVWL</sequence>
<proteinExistence type="predicted"/>
<reference evidence="1" key="1">
    <citation type="submission" date="2022-12" db="EMBL/GenBank/DDBJ databases">
        <title>Draft genome assemblies for two species of Escallonia (Escalloniales).</title>
        <authorList>
            <person name="Chanderbali A."/>
            <person name="Dervinis C."/>
            <person name="Anghel I."/>
            <person name="Soltis D."/>
            <person name="Soltis P."/>
            <person name="Zapata F."/>
        </authorList>
    </citation>
    <scope>NUCLEOTIDE SEQUENCE</scope>
    <source>
        <strain evidence="1">UCBG64.0493</strain>
        <tissue evidence="1">Leaf</tissue>
    </source>
</reference>
<evidence type="ECO:0008006" key="3">
    <source>
        <dbReference type="Google" id="ProtNLM"/>
    </source>
</evidence>
<gene>
    <name evidence="1" type="ORF">RJ639_044416</name>
</gene>
<protein>
    <recommendedName>
        <fullName evidence="3">FAR1 domain-containing protein</fullName>
    </recommendedName>
</protein>
<dbReference type="AlphaFoldDB" id="A0AA89B127"/>
<dbReference type="PANTHER" id="PTHR46328">
    <property type="entry name" value="FAR-RED IMPAIRED RESPONSIVE (FAR1) FAMILY PROTEIN-RELATED"/>
    <property type="match status" value="1"/>
</dbReference>
<keyword evidence="2" id="KW-1185">Reference proteome</keyword>
<dbReference type="Proteomes" id="UP001188597">
    <property type="component" value="Unassembled WGS sequence"/>
</dbReference>
<evidence type="ECO:0000313" key="2">
    <source>
        <dbReference type="Proteomes" id="UP001188597"/>
    </source>
</evidence>
<dbReference type="EMBL" id="JAVXUP010000666">
    <property type="protein sequence ID" value="KAK3023250.1"/>
    <property type="molecule type" value="Genomic_DNA"/>
</dbReference>
<name>A0AA89B127_9ASTE</name>
<organism evidence="1 2">
    <name type="scientific">Escallonia herrerae</name>
    <dbReference type="NCBI Taxonomy" id="1293975"/>
    <lineage>
        <taxon>Eukaryota</taxon>
        <taxon>Viridiplantae</taxon>
        <taxon>Streptophyta</taxon>
        <taxon>Embryophyta</taxon>
        <taxon>Tracheophyta</taxon>
        <taxon>Spermatophyta</taxon>
        <taxon>Magnoliopsida</taxon>
        <taxon>eudicotyledons</taxon>
        <taxon>Gunneridae</taxon>
        <taxon>Pentapetalae</taxon>
        <taxon>asterids</taxon>
        <taxon>campanulids</taxon>
        <taxon>Escalloniales</taxon>
        <taxon>Escalloniaceae</taxon>
        <taxon>Escallonia</taxon>
    </lineage>
</organism>
<evidence type="ECO:0000313" key="1">
    <source>
        <dbReference type="EMBL" id="KAK3023250.1"/>
    </source>
</evidence>
<dbReference type="PANTHER" id="PTHR46328:SF36">
    <property type="entry name" value="FAR1 DOMAIN-CONTAINING PROTEIN"/>
    <property type="match status" value="1"/>
</dbReference>
<accession>A0AA89B127</accession>
<comment type="caution">
    <text evidence="1">The sequence shown here is derived from an EMBL/GenBank/DDBJ whole genome shotgun (WGS) entry which is preliminary data.</text>
</comment>